<gene>
    <name evidence="2" type="ORF">AUCHE_08_04130</name>
</gene>
<feature type="region of interest" description="Disordered" evidence="1">
    <location>
        <begin position="91"/>
        <end position="116"/>
    </location>
</feature>
<feature type="compositionally biased region" description="Low complexity" evidence="1">
    <location>
        <begin position="94"/>
        <end position="103"/>
    </location>
</feature>
<evidence type="ECO:0000256" key="1">
    <source>
        <dbReference type="SAM" id="MobiDB-lite"/>
    </source>
</evidence>
<reference evidence="2 3" key="1">
    <citation type="submission" date="2012-08" db="EMBL/GenBank/DDBJ databases">
        <title>Whole genome shotgun sequence of Austwickia chelonae NBRC 105200.</title>
        <authorList>
            <person name="Yoshida I."/>
            <person name="Hosoyama A."/>
            <person name="Tsuchikane K."/>
            <person name="Katsumata H."/>
            <person name="Ando Y."/>
            <person name="Ohji S."/>
            <person name="Hamada M."/>
            <person name="Tamura T."/>
            <person name="Yamazoe A."/>
            <person name="Yamazaki S."/>
            <person name="Fujita N."/>
        </authorList>
    </citation>
    <scope>NUCLEOTIDE SEQUENCE [LARGE SCALE GENOMIC DNA]</scope>
    <source>
        <strain evidence="2 3">NBRC 105200</strain>
    </source>
</reference>
<dbReference type="AlphaFoldDB" id="K6V7H2"/>
<dbReference type="InterPro" id="IPR036689">
    <property type="entry name" value="ESAT-6-like_sf"/>
</dbReference>
<accession>K6V7H2</accession>
<dbReference type="Gene3D" id="1.10.287.1060">
    <property type="entry name" value="ESAT-6-like"/>
    <property type="match status" value="1"/>
</dbReference>
<name>K6V7H2_9MICO</name>
<dbReference type="EMBL" id="BAGZ01000008">
    <property type="protein sequence ID" value="GAB78168.1"/>
    <property type="molecule type" value="Genomic_DNA"/>
</dbReference>
<proteinExistence type="predicted"/>
<evidence type="ECO:0000313" key="2">
    <source>
        <dbReference type="EMBL" id="GAB78168.1"/>
    </source>
</evidence>
<dbReference type="RefSeq" id="WP_006502923.1">
    <property type="nucleotide sequence ID" value="NZ_BAGZ01000008.1"/>
</dbReference>
<dbReference type="STRING" id="100225.SAMN05421595_0689"/>
<evidence type="ECO:0000313" key="3">
    <source>
        <dbReference type="Proteomes" id="UP000008495"/>
    </source>
</evidence>
<dbReference type="SUPFAM" id="SSF140453">
    <property type="entry name" value="EsxAB dimer-like"/>
    <property type="match status" value="1"/>
</dbReference>
<organism evidence="2 3">
    <name type="scientific">Austwickia chelonae NBRC 105200</name>
    <dbReference type="NCBI Taxonomy" id="1184607"/>
    <lineage>
        <taxon>Bacteria</taxon>
        <taxon>Bacillati</taxon>
        <taxon>Actinomycetota</taxon>
        <taxon>Actinomycetes</taxon>
        <taxon>Micrococcales</taxon>
        <taxon>Dermatophilaceae</taxon>
        <taxon>Austwickia</taxon>
    </lineage>
</organism>
<keyword evidence="3" id="KW-1185">Reference proteome</keyword>
<dbReference type="Proteomes" id="UP000008495">
    <property type="component" value="Unassembled WGS sequence"/>
</dbReference>
<comment type="caution">
    <text evidence="2">The sequence shown here is derived from an EMBL/GenBank/DDBJ whole genome shotgun (WGS) entry which is preliminary data.</text>
</comment>
<protein>
    <submittedName>
        <fullName evidence="2">Uncharacterized protein</fullName>
    </submittedName>
</protein>
<sequence length="116" mass="11561">MAGDMELEVGAQRMAATVVRGGVPDVHAVLVRVADAVKAQSTGFRGQAASALAGEVSEWLVAASDLVPALVDYADALAQVDALSAATESSNVQGLRSSASSGGSPVGGFSSGLRME</sequence>